<evidence type="ECO:0000313" key="2">
    <source>
        <dbReference type="EMBL" id="KAF9502210.1"/>
    </source>
</evidence>
<accession>A0A9P6DLC1</accession>
<comment type="caution">
    <text evidence="2">The sequence shown here is derived from an EMBL/GenBank/DDBJ whole genome shotgun (WGS) entry which is preliminary data.</text>
</comment>
<sequence>MGRPRLYHTPDEKAKARKLKDKRYYEKHRETILLRSRKKYSKDRNLAHSQSQSHKRKRKNVCTPHKTPSPSQDILDQLELMDKSLSDLTAQPSFYSSVCDESIRVESLQPIEDKLSLIEDIFQPSHELMATLLQVDGIGSRWKHAEAIHQRFQDVICRLDDILCYGMEGIQVLSSMYSSGQLLYQS</sequence>
<gene>
    <name evidence="2" type="ORF">BDN71DRAFT_16810</name>
</gene>
<evidence type="ECO:0000256" key="1">
    <source>
        <dbReference type="SAM" id="MobiDB-lite"/>
    </source>
</evidence>
<dbReference type="AlphaFoldDB" id="A0A9P6DLC1"/>
<feature type="region of interest" description="Disordered" evidence="1">
    <location>
        <begin position="35"/>
        <end position="72"/>
    </location>
</feature>
<feature type="region of interest" description="Disordered" evidence="1">
    <location>
        <begin position="1"/>
        <end position="21"/>
    </location>
</feature>
<evidence type="ECO:0000313" key="3">
    <source>
        <dbReference type="Proteomes" id="UP000807025"/>
    </source>
</evidence>
<name>A0A9P6DLC1_PLEER</name>
<proteinExistence type="predicted"/>
<dbReference type="OrthoDB" id="2654423at2759"/>
<keyword evidence="3" id="KW-1185">Reference proteome</keyword>
<dbReference type="EMBL" id="MU154521">
    <property type="protein sequence ID" value="KAF9502210.1"/>
    <property type="molecule type" value="Genomic_DNA"/>
</dbReference>
<dbReference type="Proteomes" id="UP000807025">
    <property type="component" value="Unassembled WGS sequence"/>
</dbReference>
<reference evidence="2" key="1">
    <citation type="submission" date="2020-11" db="EMBL/GenBank/DDBJ databases">
        <authorList>
            <consortium name="DOE Joint Genome Institute"/>
            <person name="Ahrendt S."/>
            <person name="Riley R."/>
            <person name="Andreopoulos W."/>
            <person name="Labutti K."/>
            <person name="Pangilinan J."/>
            <person name="Ruiz-Duenas F.J."/>
            <person name="Barrasa J.M."/>
            <person name="Sanchez-Garcia M."/>
            <person name="Camarero S."/>
            <person name="Miyauchi S."/>
            <person name="Serrano A."/>
            <person name="Linde D."/>
            <person name="Babiker R."/>
            <person name="Drula E."/>
            <person name="Ayuso-Fernandez I."/>
            <person name="Pacheco R."/>
            <person name="Padilla G."/>
            <person name="Ferreira P."/>
            <person name="Barriuso J."/>
            <person name="Kellner H."/>
            <person name="Castanera R."/>
            <person name="Alfaro M."/>
            <person name="Ramirez L."/>
            <person name="Pisabarro A.G."/>
            <person name="Kuo A."/>
            <person name="Tritt A."/>
            <person name="Lipzen A."/>
            <person name="He G."/>
            <person name="Yan M."/>
            <person name="Ng V."/>
            <person name="Cullen D."/>
            <person name="Martin F."/>
            <person name="Rosso M.-N."/>
            <person name="Henrissat B."/>
            <person name="Hibbett D."/>
            <person name="Martinez A.T."/>
            <person name="Grigoriev I.V."/>
        </authorList>
    </citation>
    <scope>NUCLEOTIDE SEQUENCE</scope>
    <source>
        <strain evidence="2">ATCC 90797</strain>
    </source>
</reference>
<protein>
    <submittedName>
        <fullName evidence="2">Uncharacterized protein</fullName>
    </submittedName>
</protein>
<organism evidence="2 3">
    <name type="scientific">Pleurotus eryngii</name>
    <name type="common">Boletus of the steppes</name>
    <dbReference type="NCBI Taxonomy" id="5323"/>
    <lineage>
        <taxon>Eukaryota</taxon>
        <taxon>Fungi</taxon>
        <taxon>Dikarya</taxon>
        <taxon>Basidiomycota</taxon>
        <taxon>Agaricomycotina</taxon>
        <taxon>Agaricomycetes</taxon>
        <taxon>Agaricomycetidae</taxon>
        <taxon>Agaricales</taxon>
        <taxon>Pleurotineae</taxon>
        <taxon>Pleurotaceae</taxon>
        <taxon>Pleurotus</taxon>
    </lineage>
</organism>